<reference evidence="7" key="2">
    <citation type="submission" date="2021-03" db="UniProtKB">
        <authorList>
            <consortium name="Ensembl"/>
        </authorList>
    </citation>
    <scope>IDENTIFICATION</scope>
</reference>
<evidence type="ECO:0000256" key="5">
    <source>
        <dbReference type="SAM" id="Phobius"/>
    </source>
</evidence>
<evidence type="ECO:0000259" key="6">
    <source>
        <dbReference type="PROSITE" id="PS50049"/>
    </source>
</evidence>
<dbReference type="Reactome" id="R-XTR-5668541">
    <property type="pathway name" value="TNFR2 non-canonical NF-kB pathway"/>
</dbReference>
<dbReference type="Pfam" id="PF00229">
    <property type="entry name" value="TNF"/>
    <property type="match status" value="1"/>
</dbReference>
<dbReference type="RefSeq" id="XP_031755347.1">
    <property type="nucleotide sequence ID" value="XM_031899487.1"/>
</dbReference>
<feature type="domain" description="THD" evidence="6">
    <location>
        <begin position="97"/>
        <end position="243"/>
    </location>
</feature>
<reference evidence="7" key="1">
    <citation type="journal article" date="2010" name="Science">
        <title>The genome of the Western clawed frog Xenopus tropicalis.</title>
        <authorList>
            <person name="Hellsten U."/>
            <person name="Harland R.M."/>
            <person name="Gilchrist M.J."/>
            <person name="Hendrix D."/>
            <person name="Jurka J."/>
            <person name="Kapitonov V."/>
            <person name="Ovcharenko I."/>
            <person name="Putnam N.H."/>
            <person name="Shu S."/>
            <person name="Taher L."/>
            <person name="Blitz I.L."/>
            <person name="Blumberg B."/>
            <person name="Dichmann D.S."/>
            <person name="Dubchak I."/>
            <person name="Amaya E."/>
            <person name="Detter J.C."/>
            <person name="Fletcher R."/>
            <person name="Gerhard D.S."/>
            <person name="Goodstein D."/>
            <person name="Graves T."/>
            <person name="Grigoriev I.V."/>
            <person name="Grimwood J."/>
            <person name="Kawashima T."/>
            <person name="Lindquist E."/>
            <person name="Lucas S.M."/>
            <person name="Mead P.E."/>
            <person name="Mitros T."/>
            <person name="Ogino H."/>
            <person name="Ohta Y."/>
            <person name="Poliakov A.V."/>
            <person name="Pollet N."/>
            <person name="Robert J."/>
            <person name="Salamov A."/>
            <person name="Sater A.K."/>
            <person name="Schmutz J."/>
            <person name="Terry A."/>
            <person name="Vize P.D."/>
            <person name="Warren W.C."/>
            <person name="Wells D."/>
            <person name="Wills A."/>
            <person name="Wilson R.K."/>
            <person name="Zimmerman L.B."/>
            <person name="Zorn A.M."/>
            <person name="Grainger R."/>
            <person name="Grammer T."/>
            <person name="Khokha M.K."/>
            <person name="Richardson P.M."/>
            <person name="Rokhsar D.S."/>
        </authorList>
    </citation>
    <scope>NUCLEOTIDE SEQUENCE [LARGE SCALE GENOMIC DNA]</scope>
    <source>
        <strain evidence="7">Nigerian</strain>
    </source>
</reference>
<sequence length="243" mass="27765">MDTCVQYPMSVFSVQGQMAPVAQNHQPLKKQNKIIGQWAINLALMVLAMLALTGAAIEIYILRNLQRSLESTQEMMHENIEAQYMTKSDEAKSPPVPSAHVTDCKLTNRYPEQQLLWEPRQGSSFLNEIQYRNGSLLINRTGTYFIYSKLQLRFLDCPKMADSNFFQHGVYKKSPHLQDKEIILMENNKQFCESQGAKMWVGSSFLGGTFVIEQGEEVYVKMSNKELIQVKDGSITFFGVFML</sequence>
<accession>A0A803JTL5</accession>
<dbReference type="GeneTree" id="ENSGT01060000248544"/>
<dbReference type="SMART" id="SM00207">
    <property type="entry name" value="TNF"/>
    <property type="match status" value="1"/>
</dbReference>
<dbReference type="AlphaFoldDB" id="A0A803JTL5"/>
<dbReference type="GO" id="GO:0006955">
    <property type="term" value="P:immune response"/>
    <property type="evidence" value="ECO:0007669"/>
    <property type="project" value="InterPro"/>
</dbReference>
<dbReference type="CDD" id="cd00184">
    <property type="entry name" value="TNF"/>
    <property type="match status" value="1"/>
</dbReference>
<protein>
    <submittedName>
        <fullName evidence="7">TNF superfamily member 14</fullName>
    </submittedName>
    <submittedName>
        <fullName evidence="9">Tumor necrosis factor ligand superfamily member 14</fullName>
    </submittedName>
</protein>
<evidence type="ECO:0000313" key="10">
    <source>
        <dbReference type="Xenbase" id="XB-GENE-29099771"/>
    </source>
</evidence>
<dbReference type="Xenbase" id="XB-GENE-29099771">
    <property type="gene designation" value="tnfsf14"/>
</dbReference>
<comment type="similarity">
    <text evidence="2">Belongs to the tumor necrosis factor family.</text>
</comment>
<dbReference type="SUPFAM" id="SSF49842">
    <property type="entry name" value="TNF-like"/>
    <property type="match status" value="1"/>
</dbReference>
<dbReference type="GO" id="GO:0043123">
    <property type="term" value="P:positive regulation of canonical NF-kappaB signal transduction"/>
    <property type="evidence" value="ECO:0000318"/>
    <property type="project" value="GO_Central"/>
</dbReference>
<evidence type="ECO:0000256" key="3">
    <source>
        <dbReference type="ARBA" id="ARBA00022514"/>
    </source>
</evidence>
<comment type="subcellular location">
    <subcellularLocation>
        <location evidence="1">Membrane</location>
    </subcellularLocation>
</comment>
<dbReference type="KEGG" id="xtr:116409829"/>
<name>A0A803JTL5_XENTR</name>
<keyword evidence="8" id="KW-1185">Reference proteome</keyword>
<dbReference type="Gene3D" id="2.60.120.40">
    <property type="match status" value="1"/>
</dbReference>
<keyword evidence="5" id="KW-0812">Transmembrane</keyword>
<dbReference type="RefSeq" id="NP_001409579.1">
    <property type="nucleotide sequence ID" value="NM_001422650.1"/>
</dbReference>
<keyword evidence="5" id="KW-1133">Transmembrane helix</keyword>
<dbReference type="PANTHER" id="PTHR11471:SF34">
    <property type="entry name" value="TUMOR NECROSIS FACTOR LIGAND SUPERFAMILY MEMBER 14"/>
    <property type="match status" value="1"/>
</dbReference>
<dbReference type="GeneID" id="116409829"/>
<dbReference type="GO" id="GO:0007166">
    <property type="term" value="P:cell surface receptor signaling pathway"/>
    <property type="evidence" value="ECO:0000318"/>
    <property type="project" value="GO_Central"/>
</dbReference>
<dbReference type="GO" id="GO:0016020">
    <property type="term" value="C:membrane"/>
    <property type="evidence" value="ECO:0007669"/>
    <property type="project" value="UniProtKB-SubCell"/>
</dbReference>
<dbReference type="InterPro" id="IPR008983">
    <property type="entry name" value="Tumour_necrosis_fac-like_dom"/>
</dbReference>
<dbReference type="PROSITE" id="PS50049">
    <property type="entry name" value="THD_2"/>
    <property type="match status" value="1"/>
</dbReference>
<evidence type="ECO:0000313" key="7">
    <source>
        <dbReference type="Ensembl" id="ENSXETP00000111310"/>
    </source>
</evidence>
<evidence type="ECO:0000256" key="1">
    <source>
        <dbReference type="ARBA" id="ARBA00004370"/>
    </source>
</evidence>
<feature type="transmembrane region" description="Helical" evidence="5">
    <location>
        <begin position="38"/>
        <end position="62"/>
    </location>
</feature>
<evidence type="ECO:0000313" key="9">
    <source>
        <dbReference type="RefSeq" id="XP_031755347.1"/>
    </source>
</evidence>
<proteinExistence type="inferred from homology"/>
<keyword evidence="3" id="KW-0202">Cytokine</keyword>
<evidence type="ECO:0000256" key="2">
    <source>
        <dbReference type="ARBA" id="ARBA00008670"/>
    </source>
</evidence>
<dbReference type="GO" id="GO:0005164">
    <property type="term" value="F:tumor necrosis factor receptor binding"/>
    <property type="evidence" value="ECO:0007669"/>
    <property type="project" value="InterPro"/>
</dbReference>
<dbReference type="OrthoDB" id="6116320at2759"/>
<gene>
    <name evidence="7 9 10" type="primary">tnfsf14</name>
</gene>
<keyword evidence="4 5" id="KW-0472">Membrane</keyword>
<dbReference type="OMA" id="SHRRQCC"/>
<dbReference type="CTD" id="8740"/>
<reference evidence="9" key="3">
    <citation type="submission" date="2025-04" db="UniProtKB">
        <authorList>
            <consortium name="RefSeq"/>
        </authorList>
    </citation>
    <scope>IDENTIFICATION</scope>
    <source>
        <strain evidence="9">Nigerian</strain>
        <tissue evidence="9">Liver and blood</tissue>
    </source>
</reference>
<dbReference type="InterPro" id="IPR006052">
    <property type="entry name" value="TNF_dom"/>
</dbReference>
<dbReference type="GO" id="GO:0005615">
    <property type="term" value="C:extracellular space"/>
    <property type="evidence" value="ECO:0000318"/>
    <property type="project" value="GO_Central"/>
</dbReference>
<organism evidence="7">
    <name type="scientific">Xenopus tropicalis</name>
    <name type="common">Western clawed frog</name>
    <name type="synonym">Silurana tropicalis</name>
    <dbReference type="NCBI Taxonomy" id="8364"/>
    <lineage>
        <taxon>Eukaryota</taxon>
        <taxon>Metazoa</taxon>
        <taxon>Chordata</taxon>
        <taxon>Craniata</taxon>
        <taxon>Vertebrata</taxon>
        <taxon>Euteleostomi</taxon>
        <taxon>Amphibia</taxon>
        <taxon>Batrachia</taxon>
        <taxon>Anura</taxon>
        <taxon>Pipoidea</taxon>
        <taxon>Pipidae</taxon>
        <taxon>Xenopodinae</taxon>
        <taxon>Xenopus</taxon>
        <taxon>Silurana</taxon>
    </lineage>
</organism>
<dbReference type="PANTHER" id="PTHR11471">
    <property type="entry name" value="TUMOR NECROSIS FACTOR FAMILY MEMBER"/>
    <property type="match status" value="1"/>
</dbReference>
<evidence type="ECO:0000256" key="4">
    <source>
        <dbReference type="ARBA" id="ARBA00023136"/>
    </source>
</evidence>
<dbReference type="GO" id="GO:0005125">
    <property type="term" value="F:cytokine activity"/>
    <property type="evidence" value="ECO:0000318"/>
    <property type="project" value="GO_Central"/>
</dbReference>
<dbReference type="Proteomes" id="UP000008143">
    <property type="component" value="Chromosome 3"/>
</dbReference>
<evidence type="ECO:0000313" key="8">
    <source>
        <dbReference type="Proteomes" id="UP000008143"/>
    </source>
</evidence>
<dbReference type="AGR" id="Xenbase:XB-GENE-29099771"/>
<dbReference type="GO" id="GO:2001238">
    <property type="term" value="P:positive regulation of extrinsic apoptotic signaling pathway"/>
    <property type="evidence" value="ECO:0000318"/>
    <property type="project" value="GO_Central"/>
</dbReference>
<dbReference type="Ensembl" id="ENSXETT00000120984">
    <property type="protein sequence ID" value="ENSXETP00000111310"/>
    <property type="gene ID" value="ENSXETG00000047773"/>
</dbReference>